<protein>
    <submittedName>
        <fullName evidence="2">Uncharacterized protein</fullName>
    </submittedName>
</protein>
<accession>A0A0B2VY68</accession>
<evidence type="ECO:0000313" key="3">
    <source>
        <dbReference type="Proteomes" id="UP000031036"/>
    </source>
</evidence>
<keyword evidence="3" id="KW-1185">Reference proteome</keyword>
<evidence type="ECO:0000256" key="1">
    <source>
        <dbReference type="SAM" id="Coils"/>
    </source>
</evidence>
<dbReference type="Proteomes" id="UP000031036">
    <property type="component" value="Unassembled WGS sequence"/>
</dbReference>
<keyword evidence="1" id="KW-0175">Coiled coil</keyword>
<comment type="caution">
    <text evidence="2">The sequence shown here is derived from an EMBL/GenBank/DDBJ whole genome shotgun (WGS) entry which is preliminary data.</text>
</comment>
<reference evidence="2 3" key="1">
    <citation type="submission" date="2014-11" db="EMBL/GenBank/DDBJ databases">
        <title>Genetic blueprint of the zoonotic pathogen Toxocara canis.</title>
        <authorList>
            <person name="Zhu X.-Q."/>
            <person name="Korhonen P.K."/>
            <person name="Cai H."/>
            <person name="Young N.D."/>
            <person name="Nejsum P."/>
            <person name="von Samson-Himmelstjerna G."/>
            <person name="Boag P.R."/>
            <person name="Tan P."/>
            <person name="Li Q."/>
            <person name="Min J."/>
            <person name="Yang Y."/>
            <person name="Wang X."/>
            <person name="Fang X."/>
            <person name="Hall R.S."/>
            <person name="Hofmann A."/>
            <person name="Sternberg P.W."/>
            <person name="Jex A.R."/>
            <person name="Gasser R.B."/>
        </authorList>
    </citation>
    <scope>NUCLEOTIDE SEQUENCE [LARGE SCALE GENOMIC DNA]</scope>
    <source>
        <strain evidence="2">PN_DK_2014</strain>
    </source>
</reference>
<dbReference type="AlphaFoldDB" id="A0A0B2VY68"/>
<sequence>MEFKAFGNSSVDVLGTAGDIHAEVERGGDIKLIHICTPFFGEHDISTSARSDLTERIFWESSFYEELKNFKEEFEEENHKKRVQLIKERLEEAKKDNWLRLAVGQLLRY</sequence>
<dbReference type="EMBL" id="JPKZ01000716">
    <property type="protein sequence ID" value="KHN85915.1"/>
    <property type="molecule type" value="Genomic_DNA"/>
</dbReference>
<feature type="coiled-coil region" evidence="1">
    <location>
        <begin position="64"/>
        <end position="96"/>
    </location>
</feature>
<organism evidence="2 3">
    <name type="scientific">Toxocara canis</name>
    <name type="common">Canine roundworm</name>
    <dbReference type="NCBI Taxonomy" id="6265"/>
    <lineage>
        <taxon>Eukaryota</taxon>
        <taxon>Metazoa</taxon>
        <taxon>Ecdysozoa</taxon>
        <taxon>Nematoda</taxon>
        <taxon>Chromadorea</taxon>
        <taxon>Rhabditida</taxon>
        <taxon>Spirurina</taxon>
        <taxon>Ascaridomorpha</taxon>
        <taxon>Ascaridoidea</taxon>
        <taxon>Toxocaridae</taxon>
        <taxon>Toxocara</taxon>
    </lineage>
</organism>
<evidence type="ECO:0000313" key="2">
    <source>
        <dbReference type="EMBL" id="KHN85915.1"/>
    </source>
</evidence>
<gene>
    <name evidence="2" type="ORF">Tcan_05754</name>
</gene>
<proteinExistence type="predicted"/>
<name>A0A0B2VY68_TOXCA</name>